<accession>A0A9X3YAC2</accession>
<proteinExistence type="inferred from homology"/>
<evidence type="ECO:0000256" key="4">
    <source>
        <dbReference type="ARBA" id="ARBA00022989"/>
    </source>
</evidence>
<organism evidence="8 9">
    <name type="scientific">Leclercia adecarboxylata</name>
    <dbReference type="NCBI Taxonomy" id="83655"/>
    <lineage>
        <taxon>Bacteria</taxon>
        <taxon>Pseudomonadati</taxon>
        <taxon>Pseudomonadota</taxon>
        <taxon>Gammaproteobacteria</taxon>
        <taxon>Enterobacterales</taxon>
        <taxon>Enterobacteriaceae</taxon>
        <taxon>Leclercia</taxon>
    </lineage>
</organism>
<keyword evidence="5 6" id="KW-0472">Membrane</keyword>
<feature type="transmembrane region" description="Helical" evidence="6">
    <location>
        <begin position="135"/>
        <end position="156"/>
    </location>
</feature>
<comment type="caution">
    <text evidence="8">The sequence shown here is derived from an EMBL/GenBank/DDBJ whole genome shotgun (WGS) entry which is preliminary data.</text>
</comment>
<comment type="similarity">
    <text evidence="6">Belongs to the TVP38/TMEM64 family.</text>
</comment>
<dbReference type="Proteomes" id="UP001149314">
    <property type="component" value="Unassembled WGS sequence"/>
</dbReference>
<feature type="transmembrane region" description="Helical" evidence="6">
    <location>
        <begin position="202"/>
        <end position="220"/>
    </location>
</feature>
<dbReference type="PANTHER" id="PTHR12677:SF59">
    <property type="entry name" value="GOLGI APPARATUS MEMBRANE PROTEIN TVP38-RELATED"/>
    <property type="match status" value="1"/>
</dbReference>
<dbReference type="Pfam" id="PF09335">
    <property type="entry name" value="VTT_dom"/>
    <property type="match status" value="1"/>
</dbReference>
<dbReference type="AlphaFoldDB" id="A0A9X3YAC2"/>
<comment type="subcellular location">
    <subcellularLocation>
        <location evidence="1 6">Cell membrane</location>
        <topology evidence="1 6">Multi-pass membrane protein</topology>
    </subcellularLocation>
</comment>
<evidence type="ECO:0000256" key="5">
    <source>
        <dbReference type="ARBA" id="ARBA00023136"/>
    </source>
</evidence>
<keyword evidence="3 6" id="KW-0812">Transmembrane</keyword>
<dbReference type="GO" id="GO:0005886">
    <property type="term" value="C:plasma membrane"/>
    <property type="evidence" value="ECO:0007669"/>
    <property type="project" value="UniProtKB-SubCell"/>
</dbReference>
<dbReference type="RefSeq" id="WP_077226399.1">
    <property type="nucleotide sequence ID" value="NZ_CP060824.1"/>
</dbReference>
<dbReference type="InterPro" id="IPR032816">
    <property type="entry name" value="VTT_dom"/>
</dbReference>
<feature type="transmembrane region" description="Helical" evidence="6">
    <location>
        <begin position="85"/>
        <end position="106"/>
    </location>
</feature>
<sequence length="228" mass="25179">MATNARKIILICALLGAFIVIYTQLPPGSVTLENLQARHQALLLYCQQAPRQSAALYFILYVLVTTLSLPGAALLTLLGGALFGLWPGILLVSFASTLGATLAMLVSRYLLRDWVQHRFAGQMRTVNDGVARDGAFYLFALRLMPLFPFFVVNLLAGVTRLGVWRYWWVSQLGMLPGAIVYLNAGHQLGQITSLHDILSPGVVFAFTLLGLLPLITRWLFARFSRTSL</sequence>
<evidence type="ECO:0000256" key="1">
    <source>
        <dbReference type="ARBA" id="ARBA00004651"/>
    </source>
</evidence>
<keyword evidence="2 6" id="KW-1003">Cell membrane</keyword>
<reference evidence="8" key="1">
    <citation type="journal article" date="2023" name="Genes Genomics">
        <title>Genomic insights of Leclercia adecarboxylata strains linked to an outbreak in public hospitals in Mexico.</title>
        <authorList>
            <person name="Barrios-Villa E."/>
            <person name="Pacheco-Flores B."/>
            <person name="Lozano-Zarain P."/>
            <person name="Del Campo-Ortega R."/>
            <person name="de Jesus Ascencio-Montiel I."/>
            <person name="Gonzalez-Leon M."/>
            <person name="Camorlinga-Ponce M."/>
            <person name="Gaytan Cervantes F.J."/>
            <person name="Gonzalez Torres C."/>
            <person name="Aguilar E."/>
            <person name="Gonzalez Ibarra J."/>
            <person name="Torres Lopez F.J."/>
            <person name="Rosas-Vargas H."/>
            <person name="Gonzalez-Bonilla C.R."/>
            <person name="Del Carmen Rocha-Gracia R."/>
        </authorList>
    </citation>
    <scope>NUCLEOTIDE SEQUENCE</scope>
    <source>
        <strain evidence="8">Lac40</strain>
    </source>
</reference>
<evidence type="ECO:0000256" key="3">
    <source>
        <dbReference type="ARBA" id="ARBA00022692"/>
    </source>
</evidence>
<keyword evidence="4 6" id="KW-1133">Transmembrane helix</keyword>
<feature type="transmembrane region" description="Helical" evidence="6">
    <location>
        <begin position="163"/>
        <end position="182"/>
    </location>
</feature>
<feature type="domain" description="VTT" evidence="7">
    <location>
        <begin position="70"/>
        <end position="186"/>
    </location>
</feature>
<evidence type="ECO:0000313" key="9">
    <source>
        <dbReference type="Proteomes" id="UP001149314"/>
    </source>
</evidence>
<dbReference type="EMBL" id="JAOURS010000007">
    <property type="protein sequence ID" value="MDC6638329.1"/>
    <property type="molecule type" value="Genomic_DNA"/>
</dbReference>
<gene>
    <name evidence="8" type="ORF">OEZ79_08790</name>
</gene>
<evidence type="ECO:0000256" key="2">
    <source>
        <dbReference type="ARBA" id="ARBA00022475"/>
    </source>
</evidence>
<feature type="transmembrane region" description="Helical" evidence="6">
    <location>
        <begin position="55"/>
        <end position="78"/>
    </location>
</feature>
<evidence type="ECO:0000259" key="7">
    <source>
        <dbReference type="Pfam" id="PF09335"/>
    </source>
</evidence>
<protein>
    <recommendedName>
        <fullName evidence="6">TVP38/TMEM64 family membrane protein</fullName>
    </recommendedName>
</protein>
<name>A0A9X3YAC2_9ENTR</name>
<dbReference type="PANTHER" id="PTHR12677">
    <property type="entry name" value="GOLGI APPARATUS MEMBRANE PROTEIN TVP38-RELATED"/>
    <property type="match status" value="1"/>
</dbReference>
<evidence type="ECO:0000313" key="8">
    <source>
        <dbReference type="EMBL" id="MDC6638329.1"/>
    </source>
</evidence>
<dbReference type="InterPro" id="IPR015414">
    <property type="entry name" value="TMEM64"/>
</dbReference>
<evidence type="ECO:0000256" key="6">
    <source>
        <dbReference type="RuleBase" id="RU366058"/>
    </source>
</evidence>